<dbReference type="InterPro" id="IPR020904">
    <property type="entry name" value="Sc_DH/Rdtase_CS"/>
</dbReference>
<evidence type="ECO:0000256" key="1">
    <source>
        <dbReference type="ARBA" id="ARBA00006484"/>
    </source>
</evidence>
<dbReference type="Gene3D" id="3.40.50.720">
    <property type="entry name" value="NAD(P)-binding Rossmann-like Domain"/>
    <property type="match status" value="1"/>
</dbReference>
<organism evidence="3 4">
    <name type="scientific">Paramuricea clavata</name>
    <name type="common">Red gorgonian</name>
    <name type="synonym">Violescent sea-whip</name>
    <dbReference type="NCBI Taxonomy" id="317549"/>
    <lineage>
        <taxon>Eukaryota</taxon>
        <taxon>Metazoa</taxon>
        <taxon>Cnidaria</taxon>
        <taxon>Anthozoa</taxon>
        <taxon>Octocorallia</taxon>
        <taxon>Malacalcyonacea</taxon>
        <taxon>Plexauridae</taxon>
        <taxon>Paramuricea</taxon>
    </lineage>
</organism>
<accession>A0A6S7H9E8</accession>
<dbReference type="PRINTS" id="PR00081">
    <property type="entry name" value="GDHRDH"/>
</dbReference>
<comment type="similarity">
    <text evidence="1">Belongs to the short-chain dehydrogenases/reductases (SDR) family.</text>
</comment>
<dbReference type="GO" id="GO:0004090">
    <property type="term" value="F:carbonyl reductase (NADPH) activity"/>
    <property type="evidence" value="ECO:0007669"/>
    <property type="project" value="TreeGrafter"/>
</dbReference>
<evidence type="ECO:0000313" key="3">
    <source>
        <dbReference type="EMBL" id="CAB3992827.1"/>
    </source>
</evidence>
<dbReference type="OrthoDB" id="1669814at2759"/>
<gene>
    <name evidence="3" type="ORF">PACLA_8A006731</name>
</gene>
<evidence type="ECO:0000313" key="4">
    <source>
        <dbReference type="Proteomes" id="UP001152795"/>
    </source>
</evidence>
<reference evidence="3" key="1">
    <citation type="submission" date="2020-04" db="EMBL/GenBank/DDBJ databases">
        <authorList>
            <person name="Alioto T."/>
            <person name="Alioto T."/>
            <person name="Gomez Garrido J."/>
        </authorList>
    </citation>
    <scope>NUCLEOTIDE SEQUENCE</scope>
    <source>
        <strain evidence="3">A484AB</strain>
    </source>
</reference>
<dbReference type="Pfam" id="PF13561">
    <property type="entry name" value="adh_short_C2"/>
    <property type="match status" value="1"/>
</dbReference>
<dbReference type="SUPFAM" id="SSF51735">
    <property type="entry name" value="NAD(P)-binding Rossmann-fold domains"/>
    <property type="match status" value="1"/>
</dbReference>
<keyword evidence="2" id="KW-0560">Oxidoreductase</keyword>
<dbReference type="AlphaFoldDB" id="A0A6S7H9E8"/>
<dbReference type="PROSITE" id="PS00061">
    <property type="entry name" value="ADH_SHORT"/>
    <property type="match status" value="1"/>
</dbReference>
<sequence>MIGRVAQQAYKMAGKFARSSSTHAGKVAIVTASTDGIGYEIARRLGHDGAKVVISSRKQHNVDETCRKLQSEGLDVLGMVCHVGKNDDRKNLVNKTLEKYGKIDILVSNAATNPIYGDTLSASEKAWDKIFDTNVKATFLLIKEVVPHMKEQKIKGAITVVASIAGLNPFPALGVYSISKTALLALTKVLANELGSDGIRVNSIAPGIIKTHFSKAIWENESVQQELLRDTALKRIGTPEECAGLVSFLSSDDASYITGENIVVSGGTPSRL</sequence>
<dbReference type="NCBIfam" id="NF005559">
    <property type="entry name" value="PRK07231.1"/>
    <property type="match status" value="1"/>
</dbReference>
<comment type="caution">
    <text evidence="3">The sequence shown here is derived from an EMBL/GenBank/DDBJ whole genome shotgun (WGS) entry which is preliminary data.</text>
</comment>
<name>A0A6S7H9E8_PARCT</name>
<dbReference type="InterPro" id="IPR036291">
    <property type="entry name" value="NAD(P)-bd_dom_sf"/>
</dbReference>
<dbReference type="InterPro" id="IPR002347">
    <property type="entry name" value="SDR_fam"/>
</dbReference>
<dbReference type="PRINTS" id="PR00080">
    <property type="entry name" value="SDRFAMILY"/>
</dbReference>
<proteinExistence type="inferred from homology"/>
<protein>
    <submittedName>
        <fullName evidence="3">Dehydrogenase reductase SDR family member 4-like</fullName>
    </submittedName>
</protein>
<dbReference type="Proteomes" id="UP001152795">
    <property type="component" value="Unassembled WGS sequence"/>
</dbReference>
<dbReference type="EMBL" id="CACRXK020002132">
    <property type="protein sequence ID" value="CAB3992827.1"/>
    <property type="molecule type" value="Genomic_DNA"/>
</dbReference>
<evidence type="ECO:0000256" key="2">
    <source>
        <dbReference type="ARBA" id="ARBA00023002"/>
    </source>
</evidence>
<dbReference type="PANTHER" id="PTHR43943:SF2">
    <property type="entry name" value="DEHYDROGENASE_REDUCTASE 4"/>
    <property type="match status" value="1"/>
</dbReference>
<dbReference type="PANTHER" id="PTHR43943">
    <property type="entry name" value="DEHYDROGENASE/REDUCTASE (SDR FAMILY) MEMBER 4"/>
    <property type="match status" value="1"/>
</dbReference>
<dbReference type="FunFam" id="3.40.50.720:FF:000084">
    <property type="entry name" value="Short-chain dehydrogenase reductase"/>
    <property type="match status" value="1"/>
</dbReference>
<keyword evidence="4" id="KW-1185">Reference proteome</keyword>